<protein>
    <recommendedName>
        <fullName evidence="6">DUF1648 domain-containing protein</fullName>
    </recommendedName>
</protein>
<gene>
    <name evidence="2" type="ORF">EFE41_06940</name>
    <name evidence="3" type="ORF">SAMN06264941_0060</name>
</gene>
<accession>A0A1X7MUQ7</accession>
<keyword evidence="1" id="KW-0812">Transmembrane</keyword>
<reference evidence="3" key="1">
    <citation type="submission" date="2017-04" db="EMBL/GenBank/DDBJ databases">
        <authorList>
            <person name="Afonso C.L."/>
            <person name="Miller P.J."/>
            <person name="Scott M.A."/>
            <person name="Spackman E."/>
            <person name="Goraichik I."/>
            <person name="Dimitrov K.M."/>
            <person name="Suarez D.L."/>
            <person name="Swayne D.E."/>
        </authorList>
    </citation>
    <scope>NUCLEOTIDE SEQUENCE [LARGE SCALE GENOMIC DNA]</scope>
    <source>
        <strain evidence="3">FDF-1</strain>
    </source>
</reference>
<dbReference type="EMBL" id="RJJH01000011">
    <property type="protein sequence ID" value="RNI11282.1"/>
    <property type="molecule type" value="Genomic_DNA"/>
</dbReference>
<feature type="transmembrane region" description="Helical" evidence="1">
    <location>
        <begin position="6"/>
        <end position="23"/>
    </location>
</feature>
<reference evidence="4" key="2">
    <citation type="submission" date="2017-04" db="EMBL/GenBank/DDBJ databases">
        <authorList>
            <person name="Varghese N."/>
            <person name="Submissions S."/>
        </authorList>
    </citation>
    <scope>NUCLEOTIDE SEQUENCE [LARGE SCALE GENOMIC DNA]</scope>
    <source>
        <strain evidence="4">FDF-1</strain>
    </source>
</reference>
<keyword evidence="1" id="KW-0472">Membrane</keyword>
<dbReference type="Proteomes" id="UP000193969">
    <property type="component" value="Unassembled WGS sequence"/>
</dbReference>
<dbReference type="AlphaFoldDB" id="A0A1X7MUQ7"/>
<evidence type="ECO:0000313" key="2">
    <source>
        <dbReference type="EMBL" id="RNI11282.1"/>
    </source>
</evidence>
<evidence type="ECO:0000313" key="5">
    <source>
        <dbReference type="Proteomes" id="UP000278252"/>
    </source>
</evidence>
<name>A0A1X7MUQ7_9EURY</name>
<evidence type="ECO:0000256" key="1">
    <source>
        <dbReference type="SAM" id="Phobius"/>
    </source>
</evidence>
<keyword evidence="1" id="KW-1133">Transmembrane helix</keyword>
<feature type="transmembrane region" description="Helical" evidence="1">
    <location>
        <begin position="44"/>
        <end position="65"/>
    </location>
</feature>
<evidence type="ECO:0000313" key="3">
    <source>
        <dbReference type="EMBL" id="SMH28587.1"/>
    </source>
</evidence>
<keyword evidence="4" id="KW-1185">Reference proteome</keyword>
<dbReference type="RefSeq" id="WP_072357847.1">
    <property type="nucleotide sequence ID" value="NZ_FXBN01000001.1"/>
</dbReference>
<evidence type="ECO:0000313" key="4">
    <source>
        <dbReference type="Proteomes" id="UP000193969"/>
    </source>
</evidence>
<dbReference type="Proteomes" id="UP000278252">
    <property type="component" value="Unassembled WGS sequence"/>
</dbReference>
<proteinExistence type="predicted"/>
<sequence length="67" mass="7704">MTVGPIIVTVAVLTIMSLYPFYLKKYKPYRYKGIWKSIGDTTKTPTRAIFYPVGFLIGGMLYIMFTQ</sequence>
<dbReference type="EMBL" id="FXBN01000001">
    <property type="protein sequence ID" value="SMH28587.1"/>
    <property type="molecule type" value="Genomic_DNA"/>
</dbReference>
<reference evidence="2 5" key="3">
    <citation type="submission" date="2018-10" db="EMBL/GenBank/DDBJ databases">
        <title>Cultivation of a novel Methanohalophilus strain from Kebrit Deep of the Red Sea and a genomic comparison of members of the genus Methanohalophilus.</title>
        <authorList>
            <person name="Guan Y."/>
            <person name="Ngugi D.K."/>
            <person name="Stingl U."/>
        </authorList>
    </citation>
    <scope>NUCLEOTIDE SEQUENCE [LARGE SCALE GENOMIC DNA]</scope>
    <source>
        <strain evidence="2 5">DSM 7471</strain>
    </source>
</reference>
<organism evidence="3 4">
    <name type="scientific">Methanohalophilus portucalensis FDF-1</name>
    <dbReference type="NCBI Taxonomy" id="523843"/>
    <lineage>
        <taxon>Archaea</taxon>
        <taxon>Methanobacteriati</taxon>
        <taxon>Methanobacteriota</taxon>
        <taxon>Stenosarchaea group</taxon>
        <taxon>Methanomicrobia</taxon>
        <taxon>Methanosarcinales</taxon>
        <taxon>Methanosarcinaceae</taxon>
        <taxon>Methanohalophilus</taxon>
    </lineage>
</organism>
<evidence type="ECO:0008006" key="6">
    <source>
        <dbReference type="Google" id="ProtNLM"/>
    </source>
</evidence>